<dbReference type="Proteomes" id="UP000270094">
    <property type="component" value="Unassembled WGS sequence"/>
</dbReference>
<dbReference type="PANTHER" id="PTHR45929">
    <property type="entry name" value="JAK PATHWAY SIGNAL TRANSDUCTION ADAPTOR MOLECULE"/>
    <property type="match status" value="1"/>
</dbReference>
<feature type="domain" description="SH3" evidence="2">
    <location>
        <begin position="29"/>
        <end position="56"/>
    </location>
</feature>
<dbReference type="GO" id="GO:0033565">
    <property type="term" value="C:ESCRT-0 complex"/>
    <property type="evidence" value="ECO:0007669"/>
    <property type="project" value="TreeGrafter"/>
</dbReference>
<dbReference type="InterPro" id="IPR001452">
    <property type="entry name" value="SH3_domain"/>
</dbReference>
<dbReference type="PANTHER" id="PTHR45929:SF3">
    <property type="entry name" value="JAK PATHWAY SIGNAL TRANSDUCTION ADAPTOR MOLECULE"/>
    <property type="match status" value="1"/>
</dbReference>
<dbReference type="AlphaFoldDB" id="A0A3P7J4W9"/>
<evidence type="ECO:0000259" key="2">
    <source>
        <dbReference type="Pfam" id="PF00018"/>
    </source>
</evidence>
<dbReference type="GO" id="GO:0043328">
    <property type="term" value="P:protein transport to vacuole involved in ubiquitin-dependent protein catabolic process via the multivesicular body sorting pathway"/>
    <property type="evidence" value="ECO:0007669"/>
    <property type="project" value="TreeGrafter"/>
</dbReference>
<gene>
    <name evidence="3" type="ORF">SVUK_LOCUS7902</name>
</gene>
<protein>
    <recommendedName>
        <fullName evidence="2">SH3 domain-containing protein</fullName>
    </recommendedName>
</protein>
<sequence>MKTELTSLQSYIVFYLFTTFSRTNERTVRALYDFEAAEDNELSFVSGDLITVTDDSAPTPAVTTIDESVLLRCIQMLEDCDPTGETPDPPELAKVILLASSLYECEQFVLIFLANFFTILSFSSD</sequence>
<accession>A0A3P7J4W9</accession>
<dbReference type="EMBL" id="UYYB01027843">
    <property type="protein sequence ID" value="VDM72904.1"/>
    <property type="molecule type" value="Genomic_DNA"/>
</dbReference>
<proteinExistence type="predicted"/>
<organism evidence="3 4">
    <name type="scientific">Strongylus vulgaris</name>
    <name type="common">Blood worm</name>
    <dbReference type="NCBI Taxonomy" id="40348"/>
    <lineage>
        <taxon>Eukaryota</taxon>
        <taxon>Metazoa</taxon>
        <taxon>Ecdysozoa</taxon>
        <taxon>Nematoda</taxon>
        <taxon>Chromadorea</taxon>
        <taxon>Rhabditida</taxon>
        <taxon>Rhabditina</taxon>
        <taxon>Rhabditomorpha</taxon>
        <taxon>Strongyloidea</taxon>
        <taxon>Strongylidae</taxon>
        <taxon>Strongylus</taxon>
    </lineage>
</organism>
<dbReference type="InterPro" id="IPR036028">
    <property type="entry name" value="SH3-like_dom_sf"/>
</dbReference>
<evidence type="ECO:0000256" key="1">
    <source>
        <dbReference type="ARBA" id="ARBA00022443"/>
    </source>
</evidence>
<evidence type="ECO:0000313" key="4">
    <source>
        <dbReference type="Proteomes" id="UP000270094"/>
    </source>
</evidence>
<evidence type="ECO:0000313" key="3">
    <source>
        <dbReference type="EMBL" id="VDM72904.1"/>
    </source>
</evidence>
<keyword evidence="4" id="KW-1185">Reference proteome</keyword>
<dbReference type="Pfam" id="PF00018">
    <property type="entry name" value="SH3_1"/>
    <property type="match status" value="1"/>
</dbReference>
<dbReference type="SUPFAM" id="SSF50044">
    <property type="entry name" value="SH3-domain"/>
    <property type="match status" value="1"/>
</dbReference>
<dbReference type="Gene3D" id="1.20.5.1940">
    <property type="match status" value="1"/>
</dbReference>
<dbReference type="OrthoDB" id="5874094at2759"/>
<dbReference type="Gene3D" id="2.30.30.40">
    <property type="entry name" value="SH3 Domains"/>
    <property type="match status" value="1"/>
</dbReference>
<reference evidence="3 4" key="1">
    <citation type="submission" date="2018-11" db="EMBL/GenBank/DDBJ databases">
        <authorList>
            <consortium name="Pathogen Informatics"/>
        </authorList>
    </citation>
    <scope>NUCLEOTIDE SEQUENCE [LARGE SCALE GENOMIC DNA]</scope>
</reference>
<keyword evidence="1" id="KW-0728">SH3 domain</keyword>
<dbReference type="InterPro" id="IPR050670">
    <property type="entry name" value="STAM"/>
</dbReference>
<name>A0A3P7J4W9_STRVU</name>